<dbReference type="InterPro" id="IPR036179">
    <property type="entry name" value="Ig-like_dom_sf"/>
</dbReference>
<proteinExistence type="predicted"/>
<feature type="region of interest" description="Disordered" evidence="6">
    <location>
        <begin position="1059"/>
        <end position="1082"/>
    </location>
</feature>
<dbReference type="Pfam" id="PF08205">
    <property type="entry name" value="C2-set_2"/>
    <property type="match status" value="1"/>
</dbReference>
<gene>
    <name evidence="10" type="primary">rst_2</name>
    <name evidence="10" type="ORF">g.13326</name>
</gene>
<feature type="domain" description="Ig-like" evidence="9">
    <location>
        <begin position="48"/>
        <end position="138"/>
    </location>
</feature>
<sequence>MLIANASWLLLLSLALMLAGQTTTRSTGQASSWWPAGGGTVLMAAAEPAKQRITVHPEARYLVPAGQQVKLPCHVANRQGDCAWLGKGGKIVSPNGRKYIFARSPADGDCSILIRNASVAADNGEWQCQALAFDAELDFLEQSRIAEVVVLVPPERPQIKDLSQRTNRLILEEKKEKNITCEIRGGNPAPQIEWYLDGKPVNQMAEMIETKQAPGEEKQKSPANQLVQSRLMLTAIKRSMNGKNLTCVGVHQTLNQSASIELDVQYVPSASLAQKEYTLVEGSPLTVPCLVDANPPASHITWRFINADPSATKGEAIMTAKTGPILEVNQVSRAYNRVLYECLAQNSLGISRPAEMRLNVLYPPRALNATESGHVFVGTSKQLHCAFDGNPQPEIKWFYQDPLSRSPTSVLIDNSKDWDQRPKSLADQQFLSIRNVTYRNEGEYLCEARNTINGQTNTVRSIPINLDIIGEPQFLAKSPVYAKAVQGSKSDISLTFCADPPPTKVYWQFGSIRVDVKLPPTSGADQRAPSSGAGQGQLSARHQQTLNSRYQAQSLQSLQRRDSNFSKPPTCFESVLTLMEPEMSDQRDYTLMVQNDQGVSSGFVRVRVTSPLSPALMITSAFVFICGLFLCSLLFLFVFKQRQQLLSGARRANNGSVHSGQANGGSTNGATNTNESRRTSRKDKNLLVSGQGDLANGMSSGKTATAGQMNGHHNQQQSQQMQHNGQQQQTNGIVNGAANGLANGAANPAAGQLGLDDNQAKGQLVHHGLMSMASSDTSCNDQKQLLASNCSDRNSSVGGGSSNGVAIDVANHHSGDHIFHHNISNTMTSNGSTTASSTANSSPSPMNHISVEDELNLNGTYQATEPITQGAKLVSGPIAAANGLGSHHLIGQGGQRIYANIDYTHTDRRHADEEGDDGEREDDDDDDDDDSYNGQLANHRVNLRNQQQQQQQQHSPDASTMTLGKRSASSSAATSAIRHRQQTPQLSPSGSNSTVQENFQHQTHGNNNNNNSNIGQQGPRSPANDTTGSPSSIRPNVSSKIAFMNSLAAAQSAANAINSPLGPGAQNSTTTGPGGQTTNTGVLNGAISQQLMANSANRVRKPGPPKPPKPSIQQRSRFYQQQVANNGGLVMIGDSQMGAYPMATNGSGGMLMDHHPHQMQKVEGEDDRNGGGGAAATNDLAVEYSRLAFPARAEL</sequence>
<evidence type="ECO:0000256" key="8">
    <source>
        <dbReference type="SAM" id="SignalP"/>
    </source>
</evidence>
<dbReference type="PROSITE" id="PS50835">
    <property type="entry name" value="IG_LIKE"/>
    <property type="match status" value="4"/>
</dbReference>
<dbReference type="InterPro" id="IPR013162">
    <property type="entry name" value="CD80_C2-set"/>
</dbReference>
<dbReference type="InterPro" id="IPR013098">
    <property type="entry name" value="Ig_I-set"/>
</dbReference>
<dbReference type="GO" id="GO:0050839">
    <property type="term" value="F:cell adhesion molecule binding"/>
    <property type="evidence" value="ECO:0007669"/>
    <property type="project" value="TreeGrafter"/>
</dbReference>
<feature type="compositionally biased region" description="Polar residues" evidence="6">
    <location>
        <begin position="697"/>
        <end position="706"/>
    </location>
</feature>
<evidence type="ECO:0000256" key="2">
    <source>
        <dbReference type="ARBA" id="ARBA00023136"/>
    </source>
</evidence>
<dbReference type="GO" id="GO:0005911">
    <property type="term" value="C:cell-cell junction"/>
    <property type="evidence" value="ECO:0007669"/>
    <property type="project" value="TreeGrafter"/>
</dbReference>
<dbReference type="InterPro" id="IPR003598">
    <property type="entry name" value="Ig_sub2"/>
</dbReference>
<keyword evidence="7" id="KW-1133">Transmembrane helix</keyword>
<dbReference type="Gene3D" id="2.60.40.10">
    <property type="entry name" value="Immunoglobulins"/>
    <property type="match status" value="4"/>
</dbReference>
<feature type="compositionally biased region" description="Low complexity" evidence="6">
    <location>
        <begin position="707"/>
        <end position="728"/>
    </location>
</feature>
<dbReference type="InterPro" id="IPR007110">
    <property type="entry name" value="Ig-like_dom"/>
</dbReference>
<evidence type="ECO:0000256" key="6">
    <source>
        <dbReference type="SAM" id="MobiDB-lite"/>
    </source>
</evidence>
<feature type="domain" description="Ig-like" evidence="9">
    <location>
        <begin position="364"/>
        <end position="465"/>
    </location>
</feature>
<dbReference type="CDD" id="cd00096">
    <property type="entry name" value="Ig"/>
    <property type="match status" value="1"/>
</dbReference>
<feature type="region of interest" description="Disordered" evidence="6">
    <location>
        <begin position="908"/>
        <end position="1036"/>
    </location>
</feature>
<keyword evidence="8" id="KW-0732">Signal</keyword>
<dbReference type="PANTHER" id="PTHR11640">
    <property type="entry name" value="NEPHRIN"/>
    <property type="match status" value="1"/>
</dbReference>
<feature type="transmembrane region" description="Helical" evidence="7">
    <location>
        <begin position="615"/>
        <end position="639"/>
    </location>
</feature>
<dbReference type="Pfam" id="PF07679">
    <property type="entry name" value="I-set"/>
    <property type="match status" value="1"/>
</dbReference>
<keyword evidence="3" id="KW-1015">Disulfide bond</keyword>
<name>A0A6G1SKK3_9ACAR</name>
<feature type="compositionally biased region" description="Polar residues" evidence="6">
    <location>
        <begin position="1014"/>
        <end position="1036"/>
    </location>
</feature>
<protein>
    <submittedName>
        <fullName evidence="10">Irregular chiasm C-roughest protein</fullName>
    </submittedName>
</protein>
<evidence type="ECO:0000256" key="5">
    <source>
        <dbReference type="ARBA" id="ARBA00023319"/>
    </source>
</evidence>
<dbReference type="SMART" id="SM00409">
    <property type="entry name" value="IG"/>
    <property type="match status" value="5"/>
</dbReference>
<organism evidence="10">
    <name type="scientific">Aceria tosichella</name>
    <name type="common">wheat curl mite</name>
    <dbReference type="NCBI Taxonomy" id="561515"/>
    <lineage>
        <taxon>Eukaryota</taxon>
        <taxon>Metazoa</taxon>
        <taxon>Ecdysozoa</taxon>
        <taxon>Arthropoda</taxon>
        <taxon>Chelicerata</taxon>
        <taxon>Arachnida</taxon>
        <taxon>Acari</taxon>
        <taxon>Acariformes</taxon>
        <taxon>Trombidiformes</taxon>
        <taxon>Prostigmata</taxon>
        <taxon>Eupodina</taxon>
        <taxon>Eriophyoidea</taxon>
        <taxon>Eriophyidae</taxon>
        <taxon>Eriophyinae</taxon>
        <taxon>Aceriini</taxon>
        <taxon>Aceria</taxon>
    </lineage>
</organism>
<comment type="subcellular location">
    <subcellularLocation>
        <location evidence="1">Membrane</location>
        <topology evidence="1">Single-pass type I membrane protein</topology>
    </subcellularLocation>
</comment>
<dbReference type="InterPro" id="IPR051275">
    <property type="entry name" value="Cell_adhesion_signaling"/>
</dbReference>
<keyword evidence="4" id="KW-0325">Glycoprotein</keyword>
<keyword evidence="7" id="KW-0812">Transmembrane</keyword>
<dbReference type="SMART" id="SM00408">
    <property type="entry name" value="IGc2"/>
    <property type="match status" value="2"/>
</dbReference>
<feature type="compositionally biased region" description="Polar residues" evidence="6">
    <location>
        <begin position="982"/>
        <end position="1005"/>
    </location>
</feature>
<keyword evidence="2 7" id="KW-0472">Membrane</keyword>
<dbReference type="InterPro" id="IPR013783">
    <property type="entry name" value="Ig-like_fold"/>
</dbReference>
<dbReference type="SUPFAM" id="SSF48726">
    <property type="entry name" value="Immunoglobulin"/>
    <property type="match status" value="4"/>
</dbReference>
<feature type="region of interest" description="Disordered" evidence="6">
    <location>
        <begin position="650"/>
        <end position="728"/>
    </location>
</feature>
<reference evidence="10" key="1">
    <citation type="submission" date="2018-10" db="EMBL/GenBank/DDBJ databases">
        <title>Transcriptome assembly of Aceria tosichella (Wheat curl mite) Type 2.</title>
        <authorList>
            <person name="Scully E.D."/>
            <person name="Geib S.M."/>
            <person name="Palmer N.A."/>
            <person name="Gupta A.K."/>
            <person name="Sarath G."/>
            <person name="Tatineni S."/>
        </authorList>
    </citation>
    <scope>NUCLEOTIDE SEQUENCE</scope>
    <source>
        <strain evidence="10">LincolnNE</strain>
    </source>
</reference>
<dbReference type="GO" id="GO:0005886">
    <property type="term" value="C:plasma membrane"/>
    <property type="evidence" value="ECO:0007669"/>
    <property type="project" value="TreeGrafter"/>
</dbReference>
<feature type="compositionally biased region" description="Basic and acidic residues" evidence="6">
    <location>
        <begin position="675"/>
        <end position="685"/>
    </location>
</feature>
<accession>A0A6G1SKK3</accession>
<evidence type="ECO:0000313" key="10">
    <source>
        <dbReference type="EMBL" id="MDE50909.1"/>
    </source>
</evidence>
<feature type="chain" id="PRO_5026305552" evidence="8">
    <location>
        <begin position="25"/>
        <end position="1195"/>
    </location>
</feature>
<feature type="signal peptide" evidence="8">
    <location>
        <begin position="1"/>
        <end position="24"/>
    </location>
</feature>
<evidence type="ECO:0000256" key="3">
    <source>
        <dbReference type="ARBA" id="ARBA00023157"/>
    </source>
</evidence>
<feature type="compositionally biased region" description="Low complexity" evidence="6">
    <location>
        <begin position="967"/>
        <end position="976"/>
    </location>
</feature>
<evidence type="ECO:0000256" key="4">
    <source>
        <dbReference type="ARBA" id="ARBA00023180"/>
    </source>
</evidence>
<evidence type="ECO:0000256" key="7">
    <source>
        <dbReference type="SAM" id="Phobius"/>
    </source>
</evidence>
<evidence type="ECO:0000256" key="1">
    <source>
        <dbReference type="ARBA" id="ARBA00004479"/>
    </source>
</evidence>
<dbReference type="AlphaFoldDB" id="A0A6G1SKK3"/>
<dbReference type="EMBL" id="GGYP01006138">
    <property type="protein sequence ID" value="MDE50909.1"/>
    <property type="molecule type" value="Transcribed_RNA"/>
</dbReference>
<dbReference type="PANTHER" id="PTHR11640:SF155">
    <property type="entry name" value="IG-LIKE DOMAIN-CONTAINING PROTEIN"/>
    <property type="match status" value="1"/>
</dbReference>
<feature type="region of interest" description="Disordered" evidence="6">
    <location>
        <begin position="518"/>
        <end position="542"/>
    </location>
</feature>
<dbReference type="InterPro" id="IPR003599">
    <property type="entry name" value="Ig_sub"/>
</dbReference>
<feature type="domain" description="Ig-like" evidence="9">
    <location>
        <begin position="157"/>
        <end position="261"/>
    </location>
</feature>
<feature type="domain" description="Ig-like" evidence="9">
    <location>
        <begin position="268"/>
        <end position="359"/>
    </location>
</feature>
<feature type="compositionally biased region" description="Acidic residues" evidence="6">
    <location>
        <begin position="913"/>
        <end position="931"/>
    </location>
</feature>
<dbReference type="GO" id="GO:0098609">
    <property type="term" value="P:cell-cell adhesion"/>
    <property type="evidence" value="ECO:0007669"/>
    <property type="project" value="TreeGrafter"/>
</dbReference>
<evidence type="ECO:0000259" key="9">
    <source>
        <dbReference type="PROSITE" id="PS50835"/>
    </source>
</evidence>
<keyword evidence="5" id="KW-0393">Immunoglobulin domain</keyword>